<keyword evidence="3" id="KW-0238">DNA-binding</keyword>
<dbReference type="PANTHER" id="PTHR33164">
    <property type="entry name" value="TRANSCRIPTIONAL REGULATOR, MARR FAMILY"/>
    <property type="match status" value="1"/>
</dbReference>
<dbReference type="PROSITE" id="PS50995">
    <property type="entry name" value="HTH_MARR_2"/>
    <property type="match status" value="1"/>
</dbReference>
<dbReference type="InterPro" id="IPR036390">
    <property type="entry name" value="WH_DNA-bd_sf"/>
</dbReference>
<keyword evidence="4" id="KW-0804">Transcription</keyword>
<evidence type="ECO:0000256" key="5">
    <source>
        <dbReference type="ARBA" id="ARBA00040307"/>
    </source>
</evidence>
<dbReference type="PANTHER" id="PTHR33164:SF89">
    <property type="entry name" value="MARR FAMILY REGULATORY PROTEIN"/>
    <property type="match status" value="1"/>
</dbReference>
<evidence type="ECO:0000256" key="2">
    <source>
        <dbReference type="ARBA" id="ARBA00023026"/>
    </source>
</evidence>
<dbReference type="InterPro" id="IPR055166">
    <property type="entry name" value="Transc_reg_Sar_Rot_HTH"/>
</dbReference>
<dbReference type="InterPro" id="IPR039422">
    <property type="entry name" value="MarR/SlyA-like"/>
</dbReference>
<name>A0ABW9RIV8_9BACT</name>
<proteinExistence type="predicted"/>
<gene>
    <name evidence="7" type="ORF">E1163_03525</name>
</gene>
<comment type="caution">
    <text evidence="7">The sequence shown here is derived from an EMBL/GenBank/DDBJ whole genome shotgun (WGS) entry which is preliminary data.</text>
</comment>
<evidence type="ECO:0000313" key="8">
    <source>
        <dbReference type="Proteomes" id="UP000798808"/>
    </source>
</evidence>
<keyword evidence="8" id="KW-1185">Reference proteome</keyword>
<protein>
    <recommendedName>
        <fullName evidence="5">HTH-type transcriptional regulator MgrA</fullName>
    </recommendedName>
</protein>
<keyword evidence="1" id="KW-0805">Transcription regulation</keyword>
<evidence type="ECO:0000313" key="7">
    <source>
        <dbReference type="EMBL" id="MTI24008.1"/>
    </source>
</evidence>
<dbReference type="Pfam" id="PF22381">
    <property type="entry name" value="Staph_reg_Sar_Rot"/>
    <property type="match status" value="1"/>
</dbReference>
<feature type="non-terminal residue" evidence="7">
    <location>
        <position position="1"/>
    </location>
</feature>
<dbReference type="InterPro" id="IPR000835">
    <property type="entry name" value="HTH_MarR-typ"/>
</dbReference>
<evidence type="ECO:0000256" key="3">
    <source>
        <dbReference type="ARBA" id="ARBA00023125"/>
    </source>
</evidence>
<dbReference type="PROSITE" id="PS01117">
    <property type="entry name" value="HTH_MARR_1"/>
    <property type="match status" value="1"/>
</dbReference>
<feature type="domain" description="HTH marR-type" evidence="6">
    <location>
        <begin position="1"/>
        <end position="133"/>
    </location>
</feature>
<accession>A0ABW9RIV8</accession>
<dbReference type="Proteomes" id="UP000798808">
    <property type="component" value="Unassembled WGS sequence"/>
</dbReference>
<sequence length="155" mass="17573">INIRKILRSVNLESKRIQKEYGISIPQLLTLNYLKTCDDFKATHGQISKYLNLNSSTVTGIISRLEKKGYVAKLPNLKDKRITYVALTTSGASLLKKAPELMHEQLQTKLNKLSEDQLKEIERGFKLLIDVMGIDDIDAYPLVTLDDLLPSQDDK</sequence>
<reference evidence="7 8" key="1">
    <citation type="submission" date="2019-02" db="EMBL/GenBank/DDBJ databases">
        <authorList>
            <person name="Goldberg S.R."/>
            <person name="Haltli B.A."/>
            <person name="Correa H."/>
            <person name="Russell K.G."/>
        </authorList>
    </citation>
    <scope>NUCLEOTIDE SEQUENCE [LARGE SCALE GENOMIC DNA]</scope>
    <source>
        <strain evidence="7 8">JCM 16186</strain>
    </source>
</reference>
<dbReference type="Gene3D" id="1.10.10.10">
    <property type="entry name" value="Winged helix-like DNA-binding domain superfamily/Winged helix DNA-binding domain"/>
    <property type="match status" value="1"/>
</dbReference>
<evidence type="ECO:0000259" key="6">
    <source>
        <dbReference type="PROSITE" id="PS50995"/>
    </source>
</evidence>
<dbReference type="EMBL" id="SMLW01000349">
    <property type="protein sequence ID" value="MTI24008.1"/>
    <property type="molecule type" value="Genomic_DNA"/>
</dbReference>
<dbReference type="SMART" id="SM00347">
    <property type="entry name" value="HTH_MARR"/>
    <property type="match status" value="1"/>
</dbReference>
<dbReference type="SUPFAM" id="SSF46785">
    <property type="entry name" value="Winged helix' DNA-binding domain"/>
    <property type="match status" value="1"/>
</dbReference>
<dbReference type="RefSeq" id="WP_155169521.1">
    <property type="nucleotide sequence ID" value="NZ_SMLW01000349.1"/>
</dbReference>
<evidence type="ECO:0000256" key="4">
    <source>
        <dbReference type="ARBA" id="ARBA00023163"/>
    </source>
</evidence>
<dbReference type="InterPro" id="IPR036388">
    <property type="entry name" value="WH-like_DNA-bd_sf"/>
</dbReference>
<organism evidence="7 8">
    <name type="scientific">Fulvivirga kasyanovii</name>
    <dbReference type="NCBI Taxonomy" id="396812"/>
    <lineage>
        <taxon>Bacteria</taxon>
        <taxon>Pseudomonadati</taxon>
        <taxon>Bacteroidota</taxon>
        <taxon>Cytophagia</taxon>
        <taxon>Cytophagales</taxon>
        <taxon>Fulvivirgaceae</taxon>
        <taxon>Fulvivirga</taxon>
    </lineage>
</organism>
<dbReference type="InterPro" id="IPR023187">
    <property type="entry name" value="Tscrpt_reg_MarR-type_CS"/>
</dbReference>
<keyword evidence="2" id="KW-0843">Virulence</keyword>
<dbReference type="PRINTS" id="PR00598">
    <property type="entry name" value="HTHMARR"/>
</dbReference>
<evidence type="ECO:0000256" key="1">
    <source>
        <dbReference type="ARBA" id="ARBA00023015"/>
    </source>
</evidence>